<evidence type="ECO:0000256" key="3">
    <source>
        <dbReference type="ARBA" id="ARBA00022763"/>
    </source>
</evidence>
<dbReference type="NCBIfam" id="TIGR00587">
    <property type="entry name" value="nfo"/>
    <property type="match status" value="1"/>
</dbReference>
<comment type="function">
    <text evidence="7">Endonuclease IV plays a role in DNA repair. It cleaves phosphodiester bonds at apurinic or apyrimidinic (AP) sites, generating a 3'-hydroxyl group and a 5'-terminal sugar phosphate.</text>
</comment>
<feature type="binding site" evidence="7">
    <location>
        <position position="256"/>
    </location>
    <ligand>
        <name>Zn(2+)</name>
        <dbReference type="ChEBI" id="CHEBI:29105"/>
        <label>2</label>
    </ligand>
</feature>
<dbReference type="FunFam" id="3.20.20.150:FF:000001">
    <property type="entry name" value="Probable endonuclease 4"/>
    <property type="match status" value="1"/>
</dbReference>
<evidence type="ECO:0000259" key="8">
    <source>
        <dbReference type="Pfam" id="PF01261"/>
    </source>
</evidence>
<gene>
    <name evidence="7" type="primary">nfo</name>
    <name evidence="9" type="ORF">E5334_07000</name>
</gene>
<dbReference type="OrthoDB" id="9805666at2"/>
<dbReference type="PROSITE" id="PS51432">
    <property type="entry name" value="AP_NUCLEASE_F2_4"/>
    <property type="match status" value="1"/>
</dbReference>
<dbReference type="SUPFAM" id="SSF51658">
    <property type="entry name" value="Xylose isomerase-like"/>
    <property type="match status" value="1"/>
</dbReference>
<feature type="binding site" evidence="7">
    <location>
        <position position="211"/>
    </location>
    <ligand>
        <name>Zn(2+)</name>
        <dbReference type="ChEBI" id="CHEBI:29105"/>
        <label>2</label>
    </ligand>
</feature>
<dbReference type="InterPro" id="IPR001719">
    <property type="entry name" value="AP_endonuc_2"/>
</dbReference>
<name>A0A4S2EZC7_9ACTN</name>
<comment type="cofactor">
    <cofactor evidence="7">
        <name>Zn(2+)</name>
        <dbReference type="ChEBI" id="CHEBI:29105"/>
    </cofactor>
    <text evidence="7">Binds 3 Zn(2+) ions.</text>
</comment>
<keyword evidence="6 7" id="KW-0234">DNA repair</keyword>
<dbReference type="InterPro" id="IPR013022">
    <property type="entry name" value="Xyl_isomerase-like_TIM-brl"/>
</dbReference>
<keyword evidence="3 7" id="KW-0227">DNA damage</keyword>
<reference evidence="9 10" key="1">
    <citation type="submission" date="2019-04" db="EMBL/GenBank/DDBJ databases">
        <title>Microbes associate with the intestines of laboratory mice.</title>
        <authorList>
            <person name="Navarre W."/>
            <person name="Wong E."/>
            <person name="Huang K."/>
            <person name="Tropini C."/>
            <person name="Ng K."/>
            <person name="Yu B."/>
        </authorList>
    </citation>
    <scope>NUCLEOTIDE SEQUENCE [LARGE SCALE GENOMIC DNA]</scope>
    <source>
        <strain evidence="9 10">NM07_P-09</strain>
    </source>
</reference>
<dbReference type="PROSITE" id="PS00730">
    <property type="entry name" value="AP_NUCLEASE_F2_2"/>
    <property type="match status" value="1"/>
</dbReference>
<feature type="binding site" evidence="7">
    <location>
        <position position="142"/>
    </location>
    <ligand>
        <name>Zn(2+)</name>
        <dbReference type="ChEBI" id="CHEBI:29105"/>
        <label>2</label>
    </ligand>
</feature>
<evidence type="ECO:0000313" key="9">
    <source>
        <dbReference type="EMBL" id="TGY61745.1"/>
    </source>
</evidence>
<comment type="catalytic activity">
    <reaction evidence="7">
        <text>Endonucleolytic cleavage to 5'-phosphooligonucleotide end-products.</text>
        <dbReference type="EC" id="3.1.21.2"/>
    </reaction>
</comment>
<dbReference type="GO" id="GO:0006284">
    <property type="term" value="P:base-excision repair"/>
    <property type="evidence" value="ECO:0007669"/>
    <property type="project" value="TreeGrafter"/>
</dbReference>
<evidence type="ECO:0000256" key="5">
    <source>
        <dbReference type="ARBA" id="ARBA00022833"/>
    </source>
</evidence>
<dbReference type="CDD" id="cd00019">
    <property type="entry name" value="AP2Ec"/>
    <property type="match status" value="1"/>
</dbReference>
<feature type="binding site" evidence="7">
    <location>
        <position position="179"/>
    </location>
    <ligand>
        <name>Zn(2+)</name>
        <dbReference type="ChEBI" id="CHEBI:29105"/>
        <label>3</label>
    </ligand>
</feature>
<dbReference type="Pfam" id="PF01261">
    <property type="entry name" value="AP_endonuc_2"/>
    <property type="match status" value="1"/>
</dbReference>
<feature type="domain" description="Xylose isomerase-like TIM barrel" evidence="8">
    <location>
        <begin position="24"/>
        <end position="274"/>
    </location>
</feature>
<keyword evidence="4 7" id="KW-0378">Hydrolase</keyword>
<evidence type="ECO:0000256" key="2">
    <source>
        <dbReference type="ARBA" id="ARBA00022723"/>
    </source>
</evidence>
<organism evidence="9 10">
    <name type="scientific">Muricaecibacterium torontonense</name>
    <dbReference type="NCBI Taxonomy" id="3032871"/>
    <lineage>
        <taxon>Bacteria</taxon>
        <taxon>Bacillati</taxon>
        <taxon>Actinomycetota</taxon>
        <taxon>Coriobacteriia</taxon>
        <taxon>Coriobacteriales</taxon>
        <taxon>Atopobiaceae</taxon>
        <taxon>Muricaecibacterium</taxon>
    </lineage>
</organism>
<accession>A0A4S2EZC7</accession>
<keyword evidence="2 7" id="KW-0479">Metal-binding</keyword>
<evidence type="ECO:0000313" key="10">
    <source>
        <dbReference type="Proteomes" id="UP000310263"/>
    </source>
</evidence>
<feature type="binding site" evidence="7">
    <location>
        <position position="224"/>
    </location>
    <ligand>
        <name>Zn(2+)</name>
        <dbReference type="ChEBI" id="CHEBI:29105"/>
        <label>3</label>
    </ligand>
</feature>
<dbReference type="EMBL" id="SRYE01000004">
    <property type="protein sequence ID" value="TGY61745.1"/>
    <property type="molecule type" value="Genomic_DNA"/>
</dbReference>
<dbReference type="PANTHER" id="PTHR21445">
    <property type="entry name" value="ENDONUCLEASE IV ENDODEOXYRIBONUCLEASE IV"/>
    <property type="match status" value="1"/>
</dbReference>
<protein>
    <recommendedName>
        <fullName evidence="7">Probable endonuclease 4</fullName>
        <ecNumber evidence="7">3.1.21.2</ecNumber>
    </recommendedName>
    <alternativeName>
        <fullName evidence="7">Endodeoxyribonuclease IV</fullName>
    </alternativeName>
    <alternativeName>
        <fullName evidence="7">Endonuclease IV</fullName>
    </alternativeName>
</protein>
<dbReference type="GO" id="GO:0003677">
    <property type="term" value="F:DNA binding"/>
    <property type="evidence" value="ECO:0007669"/>
    <property type="project" value="InterPro"/>
</dbReference>
<keyword evidence="10" id="KW-1185">Reference proteome</keyword>
<evidence type="ECO:0000256" key="6">
    <source>
        <dbReference type="ARBA" id="ARBA00023204"/>
    </source>
</evidence>
<feature type="binding site" evidence="7">
    <location>
        <position position="226"/>
    </location>
    <ligand>
        <name>Zn(2+)</name>
        <dbReference type="ChEBI" id="CHEBI:29105"/>
        <label>3</label>
    </ligand>
</feature>
<dbReference type="PANTHER" id="PTHR21445:SF0">
    <property type="entry name" value="APURINIC-APYRIMIDINIC ENDONUCLEASE"/>
    <property type="match status" value="1"/>
</dbReference>
<dbReference type="RefSeq" id="WP_136012877.1">
    <property type="nucleotide sequence ID" value="NZ_SRYE01000004.1"/>
</dbReference>
<dbReference type="EC" id="3.1.21.2" evidence="7"/>
<keyword evidence="7" id="KW-0255">Endonuclease</keyword>
<dbReference type="GO" id="GO:0008833">
    <property type="term" value="F:deoxyribonuclease IV (phage-T4-induced) activity"/>
    <property type="evidence" value="ECO:0007669"/>
    <property type="project" value="UniProtKB-UniRule"/>
</dbReference>
<dbReference type="GO" id="GO:0003906">
    <property type="term" value="F:DNA-(apurinic or apyrimidinic site) endonuclease activity"/>
    <property type="evidence" value="ECO:0007669"/>
    <property type="project" value="TreeGrafter"/>
</dbReference>
<evidence type="ECO:0000256" key="1">
    <source>
        <dbReference type="ARBA" id="ARBA00005340"/>
    </source>
</evidence>
<feature type="binding site" evidence="7">
    <location>
        <position position="142"/>
    </location>
    <ligand>
        <name>Zn(2+)</name>
        <dbReference type="ChEBI" id="CHEBI:29105"/>
        <label>1</label>
    </ligand>
</feature>
<dbReference type="GO" id="GO:0008270">
    <property type="term" value="F:zinc ion binding"/>
    <property type="evidence" value="ECO:0007669"/>
    <property type="project" value="UniProtKB-UniRule"/>
</dbReference>
<dbReference type="AlphaFoldDB" id="A0A4S2EZC7"/>
<feature type="binding site" evidence="7">
    <location>
        <position position="67"/>
    </location>
    <ligand>
        <name>Zn(2+)</name>
        <dbReference type="ChEBI" id="CHEBI:29105"/>
        <label>1</label>
    </ligand>
</feature>
<proteinExistence type="inferred from homology"/>
<dbReference type="PROSITE" id="PS00731">
    <property type="entry name" value="AP_NUCLEASE_F2_3"/>
    <property type="match status" value="1"/>
</dbReference>
<dbReference type="HAMAP" id="MF_00152">
    <property type="entry name" value="Nfo"/>
    <property type="match status" value="1"/>
</dbReference>
<dbReference type="InterPro" id="IPR018246">
    <property type="entry name" value="AP_endonuc_F2_Zn_BS"/>
</dbReference>
<comment type="similarity">
    <text evidence="1 7">Belongs to the AP endonuclease 2 family.</text>
</comment>
<dbReference type="GO" id="GO:0008081">
    <property type="term" value="F:phosphoric diester hydrolase activity"/>
    <property type="evidence" value="ECO:0007669"/>
    <property type="project" value="TreeGrafter"/>
</dbReference>
<keyword evidence="7" id="KW-0540">Nuclease</keyword>
<comment type="caution">
    <text evidence="9">The sequence shown here is derived from an EMBL/GenBank/DDBJ whole genome shotgun (WGS) entry which is preliminary data.</text>
</comment>
<evidence type="ECO:0000256" key="7">
    <source>
        <dbReference type="HAMAP-Rule" id="MF_00152"/>
    </source>
</evidence>
<feature type="binding site" evidence="7">
    <location>
        <position position="107"/>
    </location>
    <ligand>
        <name>Zn(2+)</name>
        <dbReference type="ChEBI" id="CHEBI:29105"/>
        <label>1</label>
    </ligand>
</feature>
<feature type="binding site" evidence="7">
    <location>
        <position position="176"/>
    </location>
    <ligand>
        <name>Zn(2+)</name>
        <dbReference type="ChEBI" id="CHEBI:29105"/>
        <label>2</label>
    </ligand>
</feature>
<evidence type="ECO:0000256" key="4">
    <source>
        <dbReference type="ARBA" id="ARBA00022801"/>
    </source>
</evidence>
<dbReference type="Proteomes" id="UP000310263">
    <property type="component" value="Unassembled WGS sequence"/>
</dbReference>
<dbReference type="SMART" id="SM00518">
    <property type="entry name" value="AP2Ec"/>
    <property type="match status" value="1"/>
</dbReference>
<sequence>MPYYGCHLSISKGFEAMGKDALFIGADTFAFFPRNPRGGQMRPLDELDIQRLKQLLQDHEFGPLVAHAPYIYNMATGDPEASAVVRQRMKEDLERLDHLPNVYYNIHPGAHVGQGQEQGISNVASVIKDVLSEGFSTPILLETMAGKGTELGGQFQELAAIISELDSDPQVGVCLDTCHVSDGGYDVAQDLDGVLDELDQVVGLERLAAVHVNDSKNPAGSHKDRHELLGDGTLGLDFFRSLVQSPRLKDLPMILETPNKKLEGYKREIAMLRAFEQGATVQEAQSQIESEPTQ</sequence>
<dbReference type="Gene3D" id="3.20.20.150">
    <property type="entry name" value="Divalent-metal-dependent TIM barrel enzymes"/>
    <property type="match status" value="1"/>
</dbReference>
<keyword evidence="5 7" id="KW-0862">Zinc</keyword>
<dbReference type="InterPro" id="IPR036237">
    <property type="entry name" value="Xyl_isomerase-like_sf"/>
</dbReference>